<dbReference type="EMBL" id="KI694058">
    <property type="protein sequence ID" value="ETM41500.1"/>
    <property type="molecule type" value="Genomic_DNA"/>
</dbReference>
<sequence>MLKILKLDDPVNPLNGNLKAWADYVLMVNPYGNWFAILERAYGGKKEMAKKLATSSEPNAVENALFTEWVSGGIVRVKTSQDRSVQSKPTQCAKQAFLDRYNSFSQKILVLEQAKKQR</sequence>
<gene>
    <name evidence="1" type="ORF">L914_12730</name>
</gene>
<reference evidence="1" key="1">
    <citation type="submission" date="2013-11" db="EMBL/GenBank/DDBJ databases">
        <title>The Genome Sequence of Phytophthora parasitica IAC_01/95.</title>
        <authorList>
            <consortium name="The Broad Institute Genomics Platform"/>
            <person name="Russ C."/>
            <person name="Tyler B."/>
            <person name="Panabieres F."/>
            <person name="Shan W."/>
            <person name="Tripathy S."/>
            <person name="Grunwald N."/>
            <person name="Machado M."/>
            <person name="Johnson C.S."/>
            <person name="Arredondo F."/>
            <person name="Hong C."/>
            <person name="Coffey M."/>
            <person name="Young S.K."/>
            <person name="Zeng Q."/>
            <person name="Gargeya S."/>
            <person name="Fitzgerald M."/>
            <person name="Abouelleil A."/>
            <person name="Alvarado L."/>
            <person name="Chapman S.B."/>
            <person name="Gainer-Dewar J."/>
            <person name="Goldberg J."/>
            <person name="Griggs A."/>
            <person name="Gujja S."/>
            <person name="Hansen M."/>
            <person name="Howarth C."/>
            <person name="Imamovic A."/>
            <person name="Ireland A."/>
            <person name="Larimer J."/>
            <person name="McCowan C."/>
            <person name="Murphy C."/>
            <person name="Pearson M."/>
            <person name="Poon T.W."/>
            <person name="Priest M."/>
            <person name="Roberts A."/>
            <person name="Saif S."/>
            <person name="Shea T."/>
            <person name="Sykes S."/>
            <person name="Wortman J."/>
            <person name="Nusbaum C."/>
            <person name="Birren B."/>
        </authorList>
    </citation>
    <scope>NUCLEOTIDE SEQUENCE [LARGE SCALE GENOMIC DNA]</scope>
    <source>
        <strain evidence="1">IAC_01/95</strain>
    </source>
</reference>
<feature type="non-terminal residue" evidence="1">
    <location>
        <position position="118"/>
    </location>
</feature>
<proteinExistence type="predicted"/>
<evidence type="ECO:0000313" key="1">
    <source>
        <dbReference type="EMBL" id="ETM41500.1"/>
    </source>
</evidence>
<protein>
    <submittedName>
        <fullName evidence="1">Uncharacterized protein</fullName>
    </submittedName>
</protein>
<organism evidence="1">
    <name type="scientific">Phytophthora nicotianae</name>
    <name type="common">Potato buckeye rot agent</name>
    <name type="synonym">Phytophthora parasitica</name>
    <dbReference type="NCBI Taxonomy" id="4792"/>
    <lineage>
        <taxon>Eukaryota</taxon>
        <taxon>Sar</taxon>
        <taxon>Stramenopiles</taxon>
        <taxon>Oomycota</taxon>
        <taxon>Peronosporomycetes</taxon>
        <taxon>Peronosporales</taxon>
        <taxon>Peronosporaceae</taxon>
        <taxon>Phytophthora</taxon>
    </lineage>
</organism>
<dbReference type="Proteomes" id="UP000054532">
    <property type="component" value="Unassembled WGS sequence"/>
</dbReference>
<dbReference type="AlphaFoldDB" id="W2MYY5"/>
<accession>W2MYY5</accession>
<name>W2MYY5_PHYNI</name>